<dbReference type="Gene3D" id="3.40.50.150">
    <property type="entry name" value="Vaccinia Virus protein VP39"/>
    <property type="match status" value="1"/>
</dbReference>
<dbReference type="EMBL" id="PUHQ01000147">
    <property type="protein sequence ID" value="KAG0654510.1"/>
    <property type="molecule type" value="Genomic_DNA"/>
</dbReference>
<keyword evidence="3" id="KW-1185">Reference proteome</keyword>
<evidence type="ECO:0000313" key="2">
    <source>
        <dbReference type="EMBL" id="KAG0654510.1"/>
    </source>
</evidence>
<dbReference type="InterPro" id="IPR029063">
    <property type="entry name" value="SAM-dependent_MTases_sf"/>
</dbReference>
<dbReference type="Proteomes" id="UP000777482">
    <property type="component" value="Unassembled WGS sequence"/>
</dbReference>
<comment type="caution">
    <text evidence="2">The sequence shown here is derived from an EMBL/GenBank/DDBJ whole genome shotgun (WGS) entry which is preliminary data.</text>
</comment>
<dbReference type="GO" id="GO:0032991">
    <property type="term" value="C:protein-containing complex"/>
    <property type="evidence" value="ECO:0007669"/>
    <property type="project" value="TreeGrafter"/>
</dbReference>
<dbReference type="AlphaFoldDB" id="A0A9P6VTL3"/>
<sequence length="412" mass="45119">MLANPARLGDPNFPPNLAIAPSSSKHVELDDNDDARQDIAGFGIAGRTWEAAYLLGDYLLPPPPPTPSTTAAPPKPPQFDPPCPIFGPTDDGSAQPGIEPAQTVLELGSGTGFLSLAIAPSLRRHRRKRTTLIMTDLDNVCPLLEDNLARAQQRWLRNTEREPGGKDPTEQGLVTAAAAAEPDQVDVLVRPLPWGDEPSLLRLVKEEEFEPDIILASDLIYFEFLYGPLLRTLIALTEPSTTTESRKATTMTPTVIFSYKVRSLTREEPFWRAFGRWFEMDPVQVGRTRRPDSPAVDATADREQEQSEHPSPEVAQEKVEWTRYGSKMGSEGTGGISIGDKDDELYVFVCRRHPSTLGALGPVDATSRYDDASILFGGVSDEQLLLGLGKAAGYAAGADRFEEILLANLEWD</sequence>
<feature type="region of interest" description="Disordered" evidence="1">
    <location>
        <begin position="1"/>
        <end position="29"/>
    </location>
</feature>
<dbReference type="GO" id="GO:0005829">
    <property type="term" value="C:cytosol"/>
    <property type="evidence" value="ECO:0007669"/>
    <property type="project" value="TreeGrafter"/>
</dbReference>
<feature type="region of interest" description="Disordered" evidence="1">
    <location>
        <begin position="287"/>
        <end position="316"/>
    </location>
</feature>
<protein>
    <submittedName>
        <fullName evidence="2">Uncharacterized protein</fullName>
    </submittedName>
</protein>
<feature type="compositionally biased region" description="Basic and acidic residues" evidence="1">
    <location>
        <begin position="299"/>
        <end position="316"/>
    </location>
</feature>
<gene>
    <name evidence="2" type="ORF">C6P46_001620</name>
</gene>
<organism evidence="2 3">
    <name type="scientific">Rhodotorula mucilaginosa</name>
    <name type="common">Yeast</name>
    <name type="synonym">Rhodotorula rubra</name>
    <dbReference type="NCBI Taxonomy" id="5537"/>
    <lineage>
        <taxon>Eukaryota</taxon>
        <taxon>Fungi</taxon>
        <taxon>Dikarya</taxon>
        <taxon>Basidiomycota</taxon>
        <taxon>Pucciniomycotina</taxon>
        <taxon>Microbotryomycetes</taxon>
        <taxon>Sporidiobolales</taxon>
        <taxon>Sporidiobolaceae</taxon>
        <taxon>Rhodotorula</taxon>
    </lineage>
</organism>
<proteinExistence type="predicted"/>
<accession>A0A9P6VTL3</accession>
<dbReference type="OrthoDB" id="413520at2759"/>
<name>A0A9P6VTL3_RHOMI</name>
<dbReference type="GO" id="GO:0008757">
    <property type="term" value="F:S-adenosylmethionine-dependent methyltransferase activity"/>
    <property type="evidence" value="ECO:0007669"/>
    <property type="project" value="UniProtKB-ARBA"/>
</dbReference>
<dbReference type="Pfam" id="PF10294">
    <property type="entry name" value="Methyltransf_16"/>
    <property type="match status" value="1"/>
</dbReference>
<dbReference type="SUPFAM" id="SSF53335">
    <property type="entry name" value="S-adenosyl-L-methionine-dependent methyltransferases"/>
    <property type="match status" value="1"/>
</dbReference>
<dbReference type="InterPro" id="IPR019410">
    <property type="entry name" value="Methyltransf_16"/>
</dbReference>
<dbReference type="PANTHER" id="PTHR14614">
    <property type="entry name" value="HEPATOCELLULAR CARCINOMA-ASSOCIATED ANTIGEN"/>
    <property type="match status" value="1"/>
</dbReference>
<reference evidence="2 3" key="1">
    <citation type="submission" date="2020-11" db="EMBL/GenBank/DDBJ databases">
        <title>Kefir isolates.</title>
        <authorList>
            <person name="Marcisauskas S."/>
            <person name="Kim Y."/>
            <person name="Blasche S."/>
        </authorList>
    </citation>
    <scope>NUCLEOTIDE SEQUENCE [LARGE SCALE GENOMIC DNA]</scope>
    <source>
        <strain evidence="2 3">KR</strain>
    </source>
</reference>
<evidence type="ECO:0000256" key="1">
    <source>
        <dbReference type="SAM" id="MobiDB-lite"/>
    </source>
</evidence>
<dbReference type="PANTHER" id="PTHR14614:SF161">
    <property type="match status" value="1"/>
</dbReference>
<evidence type="ECO:0000313" key="3">
    <source>
        <dbReference type="Proteomes" id="UP000777482"/>
    </source>
</evidence>